<dbReference type="RefSeq" id="WP_188911039.1">
    <property type="nucleotide sequence ID" value="NZ_BMIQ01000006.1"/>
</dbReference>
<keyword evidence="3 5" id="KW-1133">Transmembrane helix</keyword>
<dbReference type="InterPro" id="IPR024199">
    <property type="entry name" value="Uncharacterised_DsbB"/>
</dbReference>
<proteinExistence type="predicted"/>
<dbReference type="Pfam" id="PF02600">
    <property type="entry name" value="DsbB"/>
    <property type="match status" value="1"/>
</dbReference>
<evidence type="ECO:0000256" key="5">
    <source>
        <dbReference type="SAM" id="Phobius"/>
    </source>
</evidence>
<dbReference type="AlphaFoldDB" id="A0A916ZUL8"/>
<dbReference type="GO" id="GO:0016020">
    <property type="term" value="C:membrane"/>
    <property type="evidence" value="ECO:0007669"/>
    <property type="project" value="UniProtKB-SubCell"/>
</dbReference>
<accession>A0A916ZUL8</accession>
<dbReference type="GO" id="GO:0015035">
    <property type="term" value="F:protein-disulfide reductase activity"/>
    <property type="evidence" value="ECO:0007669"/>
    <property type="project" value="InterPro"/>
</dbReference>
<gene>
    <name evidence="6" type="ORF">GCM10011390_36480</name>
</gene>
<dbReference type="PIRSF" id="PIRSF033913">
    <property type="entry name" value="S-S_format_DsbB"/>
    <property type="match status" value="1"/>
</dbReference>
<comment type="subcellular location">
    <subcellularLocation>
        <location evidence="1">Membrane</location>
        <topology evidence="1">Multi-pass membrane protein</topology>
    </subcellularLocation>
</comment>
<evidence type="ECO:0000313" key="7">
    <source>
        <dbReference type="Proteomes" id="UP000644699"/>
    </source>
</evidence>
<dbReference type="EMBL" id="BMIQ01000006">
    <property type="protein sequence ID" value="GGE14015.1"/>
    <property type="molecule type" value="Genomic_DNA"/>
</dbReference>
<keyword evidence="7" id="KW-1185">Reference proteome</keyword>
<comment type="caution">
    <text evidence="6">The sequence shown here is derived from an EMBL/GenBank/DDBJ whole genome shotgun (WGS) entry which is preliminary data.</text>
</comment>
<reference evidence="6" key="1">
    <citation type="journal article" date="2014" name="Int. J. Syst. Evol. Microbiol.">
        <title>Complete genome sequence of Corynebacterium casei LMG S-19264T (=DSM 44701T), isolated from a smear-ripened cheese.</title>
        <authorList>
            <consortium name="US DOE Joint Genome Institute (JGI-PGF)"/>
            <person name="Walter F."/>
            <person name="Albersmeier A."/>
            <person name="Kalinowski J."/>
            <person name="Ruckert C."/>
        </authorList>
    </citation>
    <scope>NUCLEOTIDE SEQUENCE</scope>
    <source>
        <strain evidence="6">CGMCC 1.15367</strain>
    </source>
</reference>
<name>A0A916ZUL8_9HYPH</name>
<protein>
    <submittedName>
        <fullName evidence="6">Disulfide bond formation protein B</fullName>
    </submittedName>
</protein>
<dbReference type="Proteomes" id="UP000644699">
    <property type="component" value="Unassembled WGS sequence"/>
</dbReference>
<dbReference type="Gene3D" id="1.20.1550.10">
    <property type="entry name" value="DsbB-like"/>
    <property type="match status" value="1"/>
</dbReference>
<evidence type="ECO:0000256" key="4">
    <source>
        <dbReference type="ARBA" id="ARBA00023136"/>
    </source>
</evidence>
<evidence type="ECO:0000256" key="3">
    <source>
        <dbReference type="ARBA" id="ARBA00022989"/>
    </source>
</evidence>
<reference evidence="6" key="2">
    <citation type="submission" date="2020-09" db="EMBL/GenBank/DDBJ databases">
        <authorList>
            <person name="Sun Q."/>
            <person name="Zhou Y."/>
        </authorList>
    </citation>
    <scope>NUCLEOTIDE SEQUENCE</scope>
    <source>
        <strain evidence="6">CGMCC 1.15367</strain>
    </source>
</reference>
<feature type="transmembrane region" description="Helical" evidence="5">
    <location>
        <begin position="53"/>
        <end position="69"/>
    </location>
</feature>
<dbReference type="GO" id="GO:0006457">
    <property type="term" value="P:protein folding"/>
    <property type="evidence" value="ECO:0007669"/>
    <property type="project" value="InterPro"/>
</dbReference>
<feature type="transmembrane region" description="Helical" evidence="5">
    <location>
        <begin position="21"/>
        <end position="41"/>
    </location>
</feature>
<evidence type="ECO:0000256" key="1">
    <source>
        <dbReference type="ARBA" id="ARBA00004141"/>
    </source>
</evidence>
<keyword evidence="4 5" id="KW-0472">Membrane</keyword>
<dbReference type="InterPro" id="IPR023380">
    <property type="entry name" value="DsbB-like_sf"/>
</dbReference>
<dbReference type="InterPro" id="IPR003752">
    <property type="entry name" value="DiS_bond_form_DsbB/BdbC"/>
</dbReference>
<evidence type="ECO:0000256" key="2">
    <source>
        <dbReference type="ARBA" id="ARBA00022692"/>
    </source>
</evidence>
<feature type="transmembrane region" description="Helical" evidence="5">
    <location>
        <begin position="81"/>
        <end position="102"/>
    </location>
</feature>
<organism evidence="6 7">
    <name type="scientific">Aureimonas endophytica</name>
    <dbReference type="NCBI Taxonomy" id="2027858"/>
    <lineage>
        <taxon>Bacteria</taxon>
        <taxon>Pseudomonadati</taxon>
        <taxon>Pseudomonadota</taxon>
        <taxon>Alphaproteobacteria</taxon>
        <taxon>Hyphomicrobiales</taxon>
        <taxon>Aurantimonadaceae</taxon>
        <taxon>Aureimonas</taxon>
    </lineage>
</organism>
<keyword evidence="2 5" id="KW-0812">Transmembrane</keyword>
<feature type="transmembrane region" description="Helical" evidence="5">
    <location>
        <begin position="149"/>
        <end position="168"/>
    </location>
</feature>
<dbReference type="SUPFAM" id="SSF158442">
    <property type="entry name" value="DsbB-like"/>
    <property type="match status" value="1"/>
</dbReference>
<evidence type="ECO:0000313" key="6">
    <source>
        <dbReference type="EMBL" id="GGE14015.1"/>
    </source>
</evidence>
<sequence length="176" mass="18056">MTAAKIVLGQASRHQALAAALLFLGATVTVGGALVFQHGFGYIPCALCLKERLPYYIAIPLAAATFALAHRGAPNGLVRALLALIGLVMLWSLYLGVFHAGVEWHWWAGPTDCAVAGGADLTGDLLSSIDAVHPPACDTAAGRFLGLSFAGWNAVASAILAAIALGAASKPGRRQA</sequence>